<evidence type="ECO:0000256" key="3">
    <source>
        <dbReference type="SAM" id="SignalP"/>
    </source>
</evidence>
<keyword evidence="2" id="KW-1133">Transmembrane helix</keyword>
<keyword evidence="1" id="KW-0175">Coiled coil</keyword>
<dbReference type="EMBL" id="JAMWYS010000009">
    <property type="protein sequence ID" value="MCO4291903.1"/>
    <property type="molecule type" value="Genomic_DNA"/>
</dbReference>
<protein>
    <submittedName>
        <fullName evidence="5">DUF6377 domain-containing protein</fullName>
    </submittedName>
</protein>
<feature type="domain" description="DUF6377" evidence="4">
    <location>
        <begin position="251"/>
        <end position="505"/>
    </location>
</feature>
<keyword evidence="2" id="KW-0472">Membrane</keyword>
<feature type="transmembrane region" description="Helical" evidence="2">
    <location>
        <begin position="323"/>
        <end position="345"/>
    </location>
</feature>
<feature type="signal peptide" evidence="3">
    <location>
        <begin position="1"/>
        <end position="19"/>
    </location>
</feature>
<sequence>MRNGLLFIFLFLMINTAHADNSIDSIAAHLNDILNNKQQYVKEKEARIAGLKSVNRQGFSLLQDYQLNNSLIKEYRKFKLDTAIFYVKQNLVIAEQLKNFDLINDSKLQLALLYSFSGKYRESESVLNNINPRLLSKVALADYYEAKFRFLEHYATNSYNEAYIKEISSYRDSLLSVLDTSLIRYKITLAQQHVNNNRLKIAEQELLPLFKIVKPDSPDYAMVTYLLGAIYRSRQTTDLQKKYFMLSAIADLKCATKDQASIQNLALISFREGNIDLAYKFVQSAIEDAIFCNVQFRTTQLSSFYTIINTAYLQKEAKRKSQLQSYLIVISLLSVFLVLSIIYVYRQMRKVSRIRVELHQTNEKLAKLNQEIGQTNEQLHHINSELSESNHIKEEYIAHFFDLCSAYINKLENYRKDLNKKVSDKKMDELYKMLKSTTVVDNELDELYHNFDHIFLNLYPTFVKDFNALLIHDEQIVLKPGELLNTELRIFALIRLGINDSVKIAAFLRYSLSTIYNYRTKARNKAAVSRDEFERMVIKIGSLTEKSA</sequence>
<name>A0A9X2F4V8_9SPHI</name>
<dbReference type="InterPro" id="IPR045957">
    <property type="entry name" value="DUF6377"/>
</dbReference>
<gene>
    <name evidence="5" type="ORF">NF867_03395</name>
</gene>
<keyword evidence="3" id="KW-0732">Signal</keyword>
<reference evidence="5" key="1">
    <citation type="submission" date="2022-06" db="EMBL/GenBank/DDBJ databases">
        <title>Solitalea sp. MAHUQ-68 isolated from rhizospheric soil.</title>
        <authorList>
            <person name="Huq M.A."/>
        </authorList>
    </citation>
    <scope>NUCLEOTIDE SEQUENCE</scope>
    <source>
        <strain evidence="5">MAHUQ-68</strain>
    </source>
</reference>
<evidence type="ECO:0000259" key="4">
    <source>
        <dbReference type="Pfam" id="PF19904"/>
    </source>
</evidence>
<feature type="coiled-coil region" evidence="1">
    <location>
        <begin position="351"/>
        <end position="428"/>
    </location>
</feature>
<organism evidence="5 6">
    <name type="scientific">Solitalea agri</name>
    <dbReference type="NCBI Taxonomy" id="2953739"/>
    <lineage>
        <taxon>Bacteria</taxon>
        <taxon>Pseudomonadati</taxon>
        <taxon>Bacteroidota</taxon>
        <taxon>Sphingobacteriia</taxon>
        <taxon>Sphingobacteriales</taxon>
        <taxon>Sphingobacteriaceae</taxon>
        <taxon>Solitalea</taxon>
    </lineage>
</organism>
<comment type="caution">
    <text evidence="5">The sequence shown here is derived from an EMBL/GenBank/DDBJ whole genome shotgun (WGS) entry which is preliminary data.</text>
</comment>
<accession>A0A9X2F4V8</accession>
<proteinExistence type="predicted"/>
<feature type="chain" id="PRO_5040796816" evidence="3">
    <location>
        <begin position="20"/>
        <end position="548"/>
    </location>
</feature>
<keyword evidence="2" id="KW-0812">Transmembrane</keyword>
<evidence type="ECO:0000256" key="2">
    <source>
        <dbReference type="SAM" id="Phobius"/>
    </source>
</evidence>
<dbReference type="RefSeq" id="WP_252586139.1">
    <property type="nucleotide sequence ID" value="NZ_JAMWYS010000009.1"/>
</dbReference>
<evidence type="ECO:0000313" key="5">
    <source>
        <dbReference type="EMBL" id="MCO4291903.1"/>
    </source>
</evidence>
<dbReference type="Proteomes" id="UP001155182">
    <property type="component" value="Unassembled WGS sequence"/>
</dbReference>
<evidence type="ECO:0000256" key="1">
    <source>
        <dbReference type="SAM" id="Coils"/>
    </source>
</evidence>
<dbReference type="Pfam" id="PF19904">
    <property type="entry name" value="DUF6377"/>
    <property type="match status" value="1"/>
</dbReference>
<dbReference type="AlphaFoldDB" id="A0A9X2F4V8"/>
<keyword evidence="6" id="KW-1185">Reference proteome</keyword>
<evidence type="ECO:0000313" key="6">
    <source>
        <dbReference type="Proteomes" id="UP001155182"/>
    </source>
</evidence>